<dbReference type="AlphaFoldDB" id="A0A8J2KLG6"/>
<comment type="caution">
    <text evidence="2">The sequence shown here is derived from an EMBL/GenBank/DDBJ whole genome shotgun (WGS) entry which is preliminary data.</text>
</comment>
<sequence length="177" mass="19793">MHVCNRHHHHESADHQVGDGEGVEVDPESVSSSTSAAIAAAVTTSPERTTTERLDLSIFIEFSRSHHGSIISHIHRFTAEDIVLIDDVFSTLFEPLKKLLEQLIRIRGSLRISEISEHHILFTPENISNTIMACPDDIATKQSVFIQNGSNFHVKSINSLEVKTGEYRPFESVQIRA</sequence>
<protein>
    <submittedName>
        <fullName evidence="2">Uncharacterized protein</fullName>
    </submittedName>
</protein>
<accession>A0A8J2KLG6</accession>
<keyword evidence="3" id="KW-1185">Reference proteome</keyword>
<gene>
    <name evidence="2" type="ORF">AFUS01_LOCUS16860</name>
</gene>
<name>A0A8J2KLG6_9HEXA</name>
<evidence type="ECO:0000313" key="3">
    <source>
        <dbReference type="Proteomes" id="UP000708208"/>
    </source>
</evidence>
<evidence type="ECO:0000313" key="2">
    <source>
        <dbReference type="EMBL" id="CAG7728050.1"/>
    </source>
</evidence>
<dbReference type="EMBL" id="CAJVCH010157620">
    <property type="protein sequence ID" value="CAG7728050.1"/>
    <property type="molecule type" value="Genomic_DNA"/>
</dbReference>
<reference evidence="2" key="1">
    <citation type="submission" date="2021-06" db="EMBL/GenBank/DDBJ databases">
        <authorList>
            <person name="Hodson N. C."/>
            <person name="Mongue J. A."/>
            <person name="Jaron S. K."/>
        </authorList>
    </citation>
    <scope>NUCLEOTIDE SEQUENCE</scope>
</reference>
<evidence type="ECO:0000256" key="1">
    <source>
        <dbReference type="SAM" id="MobiDB-lite"/>
    </source>
</evidence>
<feature type="region of interest" description="Disordered" evidence="1">
    <location>
        <begin position="1"/>
        <end position="30"/>
    </location>
</feature>
<dbReference type="Proteomes" id="UP000708208">
    <property type="component" value="Unassembled WGS sequence"/>
</dbReference>
<feature type="compositionally biased region" description="Basic residues" evidence="1">
    <location>
        <begin position="1"/>
        <end position="10"/>
    </location>
</feature>
<feature type="non-terminal residue" evidence="2">
    <location>
        <position position="1"/>
    </location>
</feature>
<proteinExistence type="predicted"/>
<organism evidence="2 3">
    <name type="scientific">Allacma fusca</name>
    <dbReference type="NCBI Taxonomy" id="39272"/>
    <lineage>
        <taxon>Eukaryota</taxon>
        <taxon>Metazoa</taxon>
        <taxon>Ecdysozoa</taxon>
        <taxon>Arthropoda</taxon>
        <taxon>Hexapoda</taxon>
        <taxon>Collembola</taxon>
        <taxon>Symphypleona</taxon>
        <taxon>Sminthuridae</taxon>
        <taxon>Allacma</taxon>
    </lineage>
</organism>